<dbReference type="InterPro" id="IPR027417">
    <property type="entry name" value="P-loop_NTPase"/>
</dbReference>
<proteinExistence type="predicted"/>
<dbReference type="RefSeq" id="WP_089322874.1">
    <property type="nucleotide sequence ID" value="NZ_FZOB01000004.1"/>
</dbReference>
<feature type="domain" description="DUF4143" evidence="2">
    <location>
        <begin position="219"/>
        <end position="354"/>
    </location>
</feature>
<dbReference type="PANTHER" id="PTHR33295">
    <property type="entry name" value="ATPASE"/>
    <property type="match status" value="1"/>
</dbReference>
<reference evidence="4" key="1">
    <citation type="submission" date="2017-06" db="EMBL/GenBank/DDBJ databases">
        <authorList>
            <person name="Varghese N."/>
            <person name="Submissions S."/>
        </authorList>
    </citation>
    <scope>NUCLEOTIDE SEQUENCE [LARGE SCALE GENOMIC DNA]</scope>
    <source>
        <strain evidence="4">DSM 15668</strain>
    </source>
</reference>
<keyword evidence="4" id="KW-1185">Reference proteome</keyword>
<name>A0A238YT47_9BACT</name>
<dbReference type="Gene3D" id="3.40.50.300">
    <property type="entry name" value="P-loop containing nucleotide triphosphate hydrolases"/>
    <property type="match status" value="1"/>
</dbReference>
<dbReference type="OrthoDB" id="9801684at2"/>
<evidence type="ECO:0000259" key="2">
    <source>
        <dbReference type="Pfam" id="PF13635"/>
    </source>
</evidence>
<dbReference type="Pfam" id="PF13635">
    <property type="entry name" value="DUF4143"/>
    <property type="match status" value="1"/>
</dbReference>
<evidence type="ECO:0000313" key="4">
    <source>
        <dbReference type="Proteomes" id="UP000198405"/>
    </source>
</evidence>
<dbReference type="EMBL" id="FZOB01000004">
    <property type="protein sequence ID" value="SNR73619.1"/>
    <property type="molecule type" value="Genomic_DNA"/>
</dbReference>
<dbReference type="SUPFAM" id="SSF52540">
    <property type="entry name" value="P-loop containing nucleoside triphosphate hydrolases"/>
    <property type="match status" value="1"/>
</dbReference>
<evidence type="ECO:0000313" key="3">
    <source>
        <dbReference type="EMBL" id="SNR73619.1"/>
    </source>
</evidence>
<accession>A0A238YT47</accession>
<evidence type="ECO:0008006" key="5">
    <source>
        <dbReference type="Google" id="ProtNLM"/>
    </source>
</evidence>
<feature type="domain" description="AAA" evidence="1">
    <location>
        <begin position="39"/>
        <end position="169"/>
    </location>
</feature>
<sequence>MEEIFYRFNPWWEEEYKINFIDRPKYTVPLVSSIDNPSIEIITGLRRIGKTSIIKLIIDKLIHEKNIQPNRIFFISLDFYKLENLSILDIVEEYLKLQKLSFSEKIYLFLDEVTYKKDFALQLKNLYDLYNAKLFVSSSSASVLKDKKAFLTGREKITEVLPLDFDEFLNFKGIKIKKADKHLLEGYFEDYMKIGGIPEYVLTEDLEYIKHLIDDILYKDIIAMHNIKEKTAVKEFFLLLMERAGKQLSLNKISKVLGISPDTAKRFFEYFLDTYIIYAIERCGKLNERLKSPKKIYAGDVGIRNVITGFRDLGAVFENLVFLKIKNRKPCYVLRDGIEIDFFTEDKTLIEVKYKVDLNKKQLELFNEFPANKKLLIDGFEKYQSLSFLL</sequence>
<dbReference type="Pfam" id="PF13173">
    <property type="entry name" value="AAA_14"/>
    <property type="match status" value="1"/>
</dbReference>
<organism evidence="3 4">
    <name type="scientific">Desulfurobacterium atlanticum</name>
    <dbReference type="NCBI Taxonomy" id="240169"/>
    <lineage>
        <taxon>Bacteria</taxon>
        <taxon>Pseudomonadati</taxon>
        <taxon>Aquificota</taxon>
        <taxon>Aquificia</taxon>
        <taxon>Desulfurobacteriales</taxon>
        <taxon>Desulfurobacteriaceae</taxon>
        <taxon>Desulfurobacterium</taxon>
    </lineage>
</organism>
<dbReference type="AlphaFoldDB" id="A0A238YT47"/>
<dbReference type="Proteomes" id="UP000198405">
    <property type="component" value="Unassembled WGS sequence"/>
</dbReference>
<dbReference type="PANTHER" id="PTHR33295:SF18">
    <property type="entry name" value="AAA+ ATPASE DOMAIN-CONTAINING PROTEIN"/>
    <property type="match status" value="1"/>
</dbReference>
<dbReference type="InterPro" id="IPR025420">
    <property type="entry name" value="DUF4143"/>
</dbReference>
<dbReference type="InterPro" id="IPR041682">
    <property type="entry name" value="AAA_14"/>
</dbReference>
<gene>
    <name evidence="3" type="ORF">SAMN06265340_104128</name>
</gene>
<evidence type="ECO:0000259" key="1">
    <source>
        <dbReference type="Pfam" id="PF13173"/>
    </source>
</evidence>
<protein>
    <recommendedName>
        <fullName evidence="5">AAA+ ATPase domain-containing protein</fullName>
    </recommendedName>
</protein>